<dbReference type="AlphaFoldDB" id="A0A364VBH7"/>
<feature type="compositionally biased region" description="Low complexity" evidence="1">
    <location>
        <begin position="239"/>
        <end position="256"/>
    </location>
</feature>
<evidence type="ECO:0000313" key="2">
    <source>
        <dbReference type="EMBL" id="RAV33971.1"/>
    </source>
</evidence>
<accession>A0A364VBH7</accession>
<evidence type="ECO:0000313" key="3">
    <source>
        <dbReference type="Proteomes" id="UP000251047"/>
    </source>
</evidence>
<organism evidence="2 3">
    <name type="scientific">Corynebacterium heidelbergense</name>
    <dbReference type="NCBI Taxonomy" id="2055947"/>
    <lineage>
        <taxon>Bacteria</taxon>
        <taxon>Bacillati</taxon>
        <taxon>Actinomycetota</taxon>
        <taxon>Actinomycetes</taxon>
        <taxon>Mycobacteriales</taxon>
        <taxon>Corynebacteriaceae</taxon>
        <taxon>Corynebacterium</taxon>
    </lineage>
</organism>
<dbReference type="Proteomes" id="UP000251047">
    <property type="component" value="Unassembled WGS sequence"/>
</dbReference>
<feature type="region of interest" description="Disordered" evidence="1">
    <location>
        <begin position="218"/>
        <end position="278"/>
    </location>
</feature>
<comment type="caution">
    <text evidence="2">The sequence shown here is derived from an EMBL/GenBank/DDBJ whole genome shotgun (WGS) entry which is preliminary data.</text>
</comment>
<dbReference type="RefSeq" id="WP_112769553.1">
    <property type="nucleotide sequence ID" value="NZ_CP063191.1"/>
</dbReference>
<evidence type="ECO:0008006" key="4">
    <source>
        <dbReference type="Google" id="ProtNLM"/>
    </source>
</evidence>
<dbReference type="OrthoDB" id="4393989at2"/>
<evidence type="ECO:0000256" key="1">
    <source>
        <dbReference type="SAM" id="MobiDB-lite"/>
    </source>
</evidence>
<reference evidence="2 3" key="1">
    <citation type="journal article" date="2018" name="Syst. Appl. Microbiol.">
        <title>Corynebacterium heidelbergense sp. nov., isolated from the preen glands of Egyptian geese (Alopochen aegyptiacus).</title>
        <authorList>
            <person name="Braun M.S."/>
            <person name="Wang E."/>
            <person name="Zimmermann S."/>
            <person name="Wink M."/>
        </authorList>
    </citation>
    <scope>NUCLEOTIDE SEQUENCE [LARGE SCALE GENOMIC DNA]</scope>
    <source>
        <strain evidence="2 3">DSM 104638</strain>
    </source>
</reference>
<dbReference type="EMBL" id="PHQP01000035">
    <property type="protein sequence ID" value="RAV33971.1"/>
    <property type="molecule type" value="Genomic_DNA"/>
</dbReference>
<gene>
    <name evidence="2" type="ORF">CWC39_05745</name>
</gene>
<proteinExistence type="predicted"/>
<sequence length="357" mass="37864">MKRANTTTAAAAVIAGALLLGGCGSQEVSNGGAKPATAAAPAAVTALPQGGQPSADQDRMEAYRKQIAAAASVTFDGPNYRIYPELMTGEYQYALIDLGGDGQKDLLLKRVSREVSPIRAFTYDPASRTAKMIGDPAGDGAASAGGERAAVAAAVPDGGMLVSDGRSGTGLYTTTLWKRQGFDLQKTSRVWNYRSDQKPGDLQTMEQPIKWFAAGDEQGLTSSPTQEPAPAGAPQPTFGQSGEQLQSQGLSTSSGRSKADYPSFTAGRTGTAWDPRPNHTSKEFARAVYNQFIEAWIRDGNDSPQLSVQSPVTGQTYQMSCEKSKFHVLCAGGNDAKVYIYRPIPADVTMPYDMQWG</sequence>
<dbReference type="PROSITE" id="PS51257">
    <property type="entry name" value="PROKAR_LIPOPROTEIN"/>
    <property type="match status" value="1"/>
</dbReference>
<protein>
    <recommendedName>
        <fullName evidence="4">Lipoprotein</fullName>
    </recommendedName>
</protein>
<name>A0A364VBH7_9CORY</name>